<dbReference type="HOGENOM" id="CLU_2171420_0_0_1"/>
<gene>
    <name evidence="2" type="ORF">TRIATDRAFT_85900</name>
</gene>
<organism evidence="2 3">
    <name type="scientific">Hypocrea atroviridis (strain ATCC 20476 / IMI 206040)</name>
    <name type="common">Trichoderma atroviride</name>
    <dbReference type="NCBI Taxonomy" id="452589"/>
    <lineage>
        <taxon>Eukaryota</taxon>
        <taxon>Fungi</taxon>
        <taxon>Dikarya</taxon>
        <taxon>Ascomycota</taxon>
        <taxon>Pezizomycotina</taxon>
        <taxon>Sordariomycetes</taxon>
        <taxon>Hypocreomycetidae</taxon>
        <taxon>Hypocreales</taxon>
        <taxon>Hypocreaceae</taxon>
        <taxon>Trichoderma</taxon>
    </lineage>
</organism>
<feature type="compositionally biased region" description="Polar residues" evidence="1">
    <location>
        <begin position="77"/>
        <end position="87"/>
    </location>
</feature>
<feature type="compositionally biased region" description="Basic and acidic residues" evidence="1">
    <location>
        <begin position="99"/>
        <end position="110"/>
    </location>
</feature>
<dbReference type="EMBL" id="ABDG02000026">
    <property type="protein sequence ID" value="EHK43279.1"/>
    <property type="molecule type" value="Genomic_DNA"/>
</dbReference>
<protein>
    <submittedName>
        <fullName evidence="2">Uncharacterized protein</fullName>
    </submittedName>
</protein>
<evidence type="ECO:0000256" key="1">
    <source>
        <dbReference type="SAM" id="MobiDB-lite"/>
    </source>
</evidence>
<proteinExistence type="predicted"/>
<accession>G9P191</accession>
<reference evidence="2 3" key="1">
    <citation type="journal article" date="2011" name="Genome Biol.">
        <title>Comparative genome sequence analysis underscores mycoparasitism as the ancestral life style of Trichoderma.</title>
        <authorList>
            <person name="Kubicek C.P."/>
            <person name="Herrera-Estrella A."/>
            <person name="Seidl-Seiboth V."/>
            <person name="Martinez D.A."/>
            <person name="Druzhinina I.S."/>
            <person name="Thon M."/>
            <person name="Zeilinger S."/>
            <person name="Casas-Flores S."/>
            <person name="Horwitz B.A."/>
            <person name="Mukherjee P.K."/>
            <person name="Mukherjee M."/>
            <person name="Kredics L."/>
            <person name="Alcaraz L.D."/>
            <person name="Aerts A."/>
            <person name="Antal Z."/>
            <person name="Atanasova L."/>
            <person name="Cervantes-Badillo M.G."/>
            <person name="Challacombe J."/>
            <person name="Chertkov O."/>
            <person name="McCluskey K."/>
            <person name="Coulpier F."/>
            <person name="Deshpande N."/>
            <person name="von Doehren H."/>
            <person name="Ebbole D.J."/>
            <person name="Esquivel-Naranjo E.U."/>
            <person name="Fekete E."/>
            <person name="Flipphi M."/>
            <person name="Glaser F."/>
            <person name="Gomez-Rodriguez E.Y."/>
            <person name="Gruber S."/>
            <person name="Han C."/>
            <person name="Henrissat B."/>
            <person name="Hermosa R."/>
            <person name="Hernandez-Onate M."/>
            <person name="Karaffa L."/>
            <person name="Kosti I."/>
            <person name="Le Crom S."/>
            <person name="Lindquist E."/>
            <person name="Lucas S."/>
            <person name="Luebeck M."/>
            <person name="Luebeck P.S."/>
            <person name="Margeot A."/>
            <person name="Metz B."/>
            <person name="Misra M."/>
            <person name="Nevalainen H."/>
            <person name="Omann M."/>
            <person name="Packer N."/>
            <person name="Perrone G."/>
            <person name="Uresti-Rivera E.E."/>
            <person name="Salamov A."/>
            <person name="Schmoll M."/>
            <person name="Seiboth B."/>
            <person name="Shapiro H."/>
            <person name="Sukno S."/>
            <person name="Tamayo-Ramos J.A."/>
            <person name="Tisch D."/>
            <person name="Wiest A."/>
            <person name="Wilkinson H.H."/>
            <person name="Zhang M."/>
            <person name="Coutinho P.M."/>
            <person name="Kenerley C.M."/>
            <person name="Monte E."/>
            <person name="Baker S.E."/>
            <person name="Grigoriev I.V."/>
        </authorList>
    </citation>
    <scope>NUCLEOTIDE SEQUENCE [LARGE SCALE GENOMIC DNA]</scope>
    <source>
        <strain evidence="3">ATCC 20476 / IMI 206040</strain>
    </source>
</reference>
<keyword evidence="3" id="KW-1185">Reference proteome</keyword>
<sequence>MHSVALFANTYYYSANCINLLLLNWSYSHVIGYSDRPTSGKSTERKSPKYTNDELKKFANEFPELRTVVGDQGDYHQGTTDEYQSVTDDLEPGSTDKPTAIERVRAQGEK</sequence>
<feature type="region of interest" description="Disordered" evidence="1">
    <location>
        <begin position="69"/>
        <end position="110"/>
    </location>
</feature>
<evidence type="ECO:0000313" key="3">
    <source>
        <dbReference type="Proteomes" id="UP000005426"/>
    </source>
</evidence>
<dbReference type="AlphaFoldDB" id="G9P191"/>
<comment type="caution">
    <text evidence="2">The sequence shown here is derived from an EMBL/GenBank/DDBJ whole genome shotgun (WGS) entry which is preliminary data.</text>
</comment>
<dbReference type="OrthoDB" id="5091610at2759"/>
<evidence type="ECO:0000313" key="2">
    <source>
        <dbReference type="EMBL" id="EHK43279.1"/>
    </source>
</evidence>
<name>G9P191_HYPAI</name>
<dbReference type="Proteomes" id="UP000005426">
    <property type="component" value="Unassembled WGS sequence"/>
</dbReference>